<reference evidence="4" key="2">
    <citation type="submission" date="2018-10" db="UniProtKB">
        <authorList>
            <consortium name="EnsemblPlants"/>
        </authorList>
    </citation>
    <scope>IDENTIFICATION</scope>
</reference>
<protein>
    <submittedName>
        <fullName evidence="4">Uncharacterized protein</fullName>
    </submittedName>
</protein>
<dbReference type="SUPFAM" id="SSF52058">
    <property type="entry name" value="L domain-like"/>
    <property type="match status" value="1"/>
</dbReference>
<reference evidence="4" key="1">
    <citation type="submission" date="2018-08" db="EMBL/GenBank/DDBJ databases">
        <authorList>
            <person name="Rossello M."/>
        </authorList>
    </citation>
    <scope>NUCLEOTIDE SEQUENCE [LARGE SCALE GENOMIC DNA]</scope>
    <source>
        <strain evidence="4">cv. Chinese Spring</strain>
    </source>
</reference>
<dbReference type="PANTHER" id="PTHR47186:SF3">
    <property type="entry name" value="OS09G0267800 PROTEIN"/>
    <property type="match status" value="1"/>
</dbReference>
<dbReference type="OMA" id="SICHELE"/>
<sequence length="610" mass="69384">MSDCSALEKLPDKFGSLPKLSFLNLSSCSNLTKLPDNISFPCLEHLNLSICHELEKLPIDIGHLPKLEFMDLSGCYKVSILPGSFCQLNHLKYLDLSDCHNLKELPESFGHLSKLEDLNLTSCAKLRQLPESLCKLFKLRCLYLSYCLMLRELPSSFGDLNLQILRMNGLLHMKDFPDNIGDMTSLTQFVVDKGWPIYKRLNFVGIVKHRVHEIESRGRSSMVDLVGLNCSELILEGLQNVKNPEDADRVKLRDKSNIRVLQLHWENKGGKSVLDRLVPPRGLEIICLFGYTSKDFPNWMLNISSYLPFLSELVLVSLEACDCLPPFGALPNLRSLYLKHIPNIRIVGKEFYGEGRPCMKLRALGLRNMENLEEWWTTESSKENKEFLIPGLHHLEVDDCPKLKFLPYPPRSMHWGLSNSETVWPERGFGMLSSSIDPSRMTVAFCSFSQDMWDRLQHFPTLEMFKVESVSGLRTLPEVMTCFTSLQDFHIQDCPNLTSLPESMKNLAALKTLSLIQCKGLEILPEWLGQLTSLEEIEITDCPNLTCLPESMKHLDALKKLLLVKCNGLEILPGWIGQLTSLEEIIIDDCPNLTCLPESMKNLTALTKLW</sequence>
<dbReference type="STRING" id="4565.A0A3B6LZ09"/>
<dbReference type="Gramene" id="TraesCS5B02G569600.1">
    <property type="protein sequence ID" value="TraesCS5B02G569600.1.cds1"/>
    <property type="gene ID" value="TraesCS5B02G569600"/>
</dbReference>
<keyword evidence="1" id="KW-0677">Repeat</keyword>
<proteinExistence type="predicted"/>
<dbReference type="SMR" id="A0A3B6LZ09"/>
<feature type="domain" description="R13L1/DRL21-like LRR repeat region" evidence="3">
    <location>
        <begin position="450"/>
        <end position="518"/>
    </location>
</feature>
<dbReference type="InterPro" id="IPR056789">
    <property type="entry name" value="LRR_R13L1-DRL21"/>
</dbReference>
<dbReference type="InterPro" id="IPR032675">
    <property type="entry name" value="LRR_dom_sf"/>
</dbReference>
<feature type="domain" description="Disease resistance R13L4/SHOC-2-like LRR" evidence="2">
    <location>
        <begin position="45"/>
        <end position="144"/>
    </location>
</feature>
<dbReference type="OrthoDB" id="674488at2759"/>
<dbReference type="Gramene" id="TraesCS5B03G1377000.1">
    <property type="protein sequence ID" value="TraesCS5B03G1377000.1.CDS1"/>
    <property type="gene ID" value="TraesCS5B03G1377000"/>
</dbReference>
<evidence type="ECO:0000259" key="2">
    <source>
        <dbReference type="Pfam" id="PF23598"/>
    </source>
</evidence>
<accession>A0A3B6LZ09</accession>
<name>A0A3B6LZ09_WHEAT</name>
<evidence type="ECO:0000256" key="1">
    <source>
        <dbReference type="ARBA" id="ARBA00022737"/>
    </source>
</evidence>
<dbReference type="InterPro" id="IPR055414">
    <property type="entry name" value="LRR_R13L4/SHOC2-like"/>
</dbReference>
<dbReference type="InterPro" id="IPR006553">
    <property type="entry name" value="Leu-rich_rpt_Cys-con_subtyp"/>
</dbReference>
<dbReference type="SUPFAM" id="SSF52047">
    <property type="entry name" value="RNI-like"/>
    <property type="match status" value="1"/>
</dbReference>
<dbReference type="AlphaFoldDB" id="A0A3B6LZ09"/>
<dbReference type="Pfam" id="PF23598">
    <property type="entry name" value="LRR_14"/>
    <property type="match status" value="1"/>
</dbReference>
<keyword evidence="5" id="KW-1185">Reference proteome</keyword>
<evidence type="ECO:0000259" key="3">
    <source>
        <dbReference type="Pfam" id="PF25019"/>
    </source>
</evidence>
<evidence type="ECO:0000313" key="5">
    <source>
        <dbReference type="Proteomes" id="UP000019116"/>
    </source>
</evidence>
<dbReference type="Pfam" id="PF25019">
    <property type="entry name" value="LRR_R13L1-DRL21"/>
    <property type="match status" value="2"/>
</dbReference>
<dbReference type="EnsemblPlants" id="TraesCS5B02G569600.1">
    <property type="protein sequence ID" value="TraesCS5B02G569600.1.cds1"/>
    <property type="gene ID" value="TraesCS5B02G569600"/>
</dbReference>
<feature type="domain" description="R13L1/DRL21-like LRR repeat region" evidence="3">
    <location>
        <begin position="227"/>
        <end position="340"/>
    </location>
</feature>
<dbReference type="PANTHER" id="PTHR47186">
    <property type="entry name" value="LEUCINE-RICH REPEAT-CONTAINING PROTEIN 57"/>
    <property type="match status" value="1"/>
</dbReference>
<organism evidence="4">
    <name type="scientific">Triticum aestivum</name>
    <name type="common">Wheat</name>
    <dbReference type="NCBI Taxonomy" id="4565"/>
    <lineage>
        <taxon>Eukaryota</taxon>
        <taxon>Viridiplantae</taxon>
        <taxon>Streptophyta</taxon>
        <taxon>Embryophyta</taxon>
        <taxon>Tracheophyta</taxon>
        <taxon>Spermatophyta</taxon>
        <taxon>Magnoliopsida</taxon>
        <taxon>Liliopsida</taxon>
        <taxon>Poales</taxon>
        <taxon>Poaceae</taxon>
        <taxon>BOP clade</taxon>
        <taxon>Pooideae</taxon>
        <taxon>Triticodae</taxon>
        <taxon>Triticeae</taxon>
        <taxon>Triticinae</taxon>
        <taxon>Triticum</taxon>
    </lineage>
</organism>
<dbReference type="Gene3D" id="3.80.10.10">
    <property type="entry name" value="Ribonuclease Inhibitor"/>
    <property type="match status" value="3"/>
</dbReference>
<dbReference type="SMART" id="SM00367">
    <property type="entry name" value="LRR_CC"/>
    <property type="match status" value="5"/>
</dbReference>
<dbReference type="Proteomes" id="UP000019116">
    <property type="component" value="Chromosome 5B"/>
</dbReference>
<evidence type="ECO:0000313" key="4">
    <source>
        <dbReference type="EnsemblPlants" id="TraesCS5B02G569600.1.cds1"/>
    </source>
</evidence>